<dbReference type="EnsemblMetazoa" id="PPA05358.1">
    <property type="protein sequence ID" value="PPA05358.1"/>
    <property type="gene ID" value="WBGene00094912"/>
</dbReference>
<accession>A0A2A6CE01</accession>
<gene>
    <name evidence="1" type="primary">WBGene00094912</name>
</gene>
<reference evidence="1" key="2">
    <citation type="submission" date="2022-06" db="UniProtKB">
        <authorList>
            <consortium name="EnsemblMetazoa"/>
        </authorList>
    </citation>
    <scope>IDENTIFICATION</scope>
    <source>
        <strain evidence="1">PS312</strain>
    </source>
</reference>
<name>A0A2A6CE01_PRIPA</name>
<dbReference type="AlphaFoldDB" id="A0A2A6CE01"/>
<keyword evidence="2" id="KW-1185">Reference proteome</keyword>
<reference evidence="2" key="1">
    <citation type="journal article" date="2008" name="Nat. Genet.">
        <title>The Pristionchus pacificus genome provides a unique perspective on nematode lifestyle and parasitism.</title>
        <authorList>
            <person name="Dieterich C."/>
            <person name="Clifton S.W."/>
            <person name="Schuster L.N."/>
            <person name="Chinwalla A."/>
            <person name="Delehaunty K."/>
            <person name="Dinkelacker I."/>
            <person name="Fulton L."/>
            <person name="Fulton R."/>
            <person name="Godfrey J."/>
            <person name="Minx P."/>
            <person name="Mitreva M."/>
            <person name="Roeseler W."/>
            <person name="Tian H."/>
            <person name="Witte H."/>
            <person name="Yang S.P."/>
            <person name="Wilson R.K."/>
            <person name="Sommer R.J."/>
        </authorList>
    </citation>
    <scope>NUCLEOTIDE SEQUENCE [LARGE SCALE GENOMIC DNA]</scope>
    <source>
        <strain evidence="2">PS312</strain>
    </source>
</reference>
<sequence>MSDEELVCIFKSEYVSPNTKKFLESLTCADARDLRIFNMEKATKGEKKALENLKSRNPQVYEKHTTYMRTVFKTLGEEDTQFFVKAESLGEEAAQGESTIIEALNDEYKSLSAETRAKLETEFPIFRKEDALDIIYVRPFLGQE</sequence>
<protein>
    <submittedName>
        <fullName evidence="1">Uncharacterized protein</fullName>
    </submittedName>
</protein>
<evidence type="ECO:0000313" key="2">
    <source>
        <dbReference type="Proteomes" id="UP000005239"/>
    </source>
</evidence>
<organism evidence="1 2">
    <name type="scientific">Pristionchus pacificus</name>
    <name type="common">Parasitic nematode worm</name>
    <dbReference type="NCBI Taxonomy" id="54126"/>
    <lineage>
        <taxon>Eukaryota</taxon>
        <taxon>Metazoa</taxon>
        <taxon>Ecdysozoa</taxon>
        <taxon>Nematoda</taxon>
        <taxon>Chromadorea</taxon>
        <taxon>Rhabditida</taxon>
        <taxon>Rhabditina</taxon>
        <taxon>Diplogasteromorpha</taxon>
        <taxon>Diplogasteroidea</taxon>
        <taxon>Neodiplogasteridae</taxon>
        <taxon>Pristionchus</taxon>
    </lineage>
</organism>
<accession>A0A8R1YA92</accession>
<dbReference type="Proteomes" id="UP000005239">
    <property type="component" value="Unassembled WGS sequence"/>
</dbReference>
<evidence type="ECO:0000313" key="1">
    <source>
        <dbReference type="EnsemblMetazoa" id="PPA05358.1"/>
    </source>
</evidence>
<proteinExistence type="predicted"/>
<dbReference type="Gene3D" id="1.20.120.1100">
    <property type="match status" value="1"/>
</dbReference>